<dbReference type="InterPro" id="IPR005645">
    <property type="entry name" value="FSH-like_dom"/>
</dbReference>
<accession>A0A0U1LSV5</accession>
<evidence type="ECO:0000313" key="4">
    <source>
        <dbReference type="Proteomes" id="UP000054383"/>
    </source>
</evidence>
<proteinExistence type="predicted"/>
<keyword evidence="4" id="KW-1185">Reference proteome</keyword>
<dbReference type="GO" id="GO:0005737">
    <property type="term" value="C:cytoplasm"/>
    <property type="evidence" value="ECO:0007669"/>
    <property type="project" value="TreeGrafter"/>
</dbReference>
<dbReference type="GO" id="GO:0016787">
    <property type="term" value="F:hydrolase activity"/>
    <property type="evidence" value="ECO:0007669"/>
    <property type="project" value="UniProtKB-KW"/>
</dbReference>
<dbReference type="PANTHER" id="PTHR48070:SF4">
    <property type="entry name" value="ESTERASE ALNB"/>
    <property type="match status" value="1"/>
</dbReference>
<evidence type="ECO:0000256" key="1">
    <source>
        <dbReference type="ARBA" id="ARBA00022801"/>
    </source>
</evidence>
<dbReference type="AlphaFoldDB" id="A0A0U1LSV5"/>
<dbReference type="OMA" id="FKWINGF"/>
<dbReference type="EMBL" id="CVMT01000002">
    <property type="protein sequence ID" value="CRG86479.1"/>
    <property type="molecule type" value="Genomic_DNA"/>
</dbReference>
<dbReference type="Gene3D" id="3.40.50.1820">
    <property type="entry name" value="alpha/beta hydrolase"/>
    <property type="match status" value="1"/>
</dbReference>
<dbReference type="Proteomes" id="UP000054383">
    <property type="component" value="Unassembled WGS sequence"/>
</dbReference>
<gene>
    <name evidence="3" type="ORF">PISL3812_03485</name>
</gene>
<sequence>MQFLCLHGAIGNQDNISIQLEPLRKELSGDRVAEFHYTNAPVEINPPPGFSEYFGPGPHYRWMDDKGTAESSMLTRIRELPVGETPEDVMRNLMNKQVHWENRSSVIRFLDDFLEKHPEIEGMVGYSEGSAMAASYIIDEQRRLRESGRPRRIKCAIFFTGWPPYSDEPALILADESDTVVDVPTLHIIGANDPYCYGALALYNVCEQDTAMMFDTGKGHTIPRAGPVISELANDVKELIENAQST</sequence>
<keyword evidence="1" id="KW-0378">Hydrolase</keyword>
<name>A0A0U1LSV5_TALIS</name>
<dbReference type="InterPro" id="IPR029058">
    <property type="entry name" value="AB_hydrolase_fold"/>
</dbReference>
<organism evidence="3 4">
    <name type="scientific">Talaromyces islandicus</name>
    <name type="common">Penicillium islandicum</name>
    <dbReference type="NCBI Taxonomy" id="28573"/>
    <lineage>
        <taxon>Eukaryota</taxon>
        <taxon>Fungi</taxon>
        <taxon>Dikarya</taxon>
        <taxon>Ascomycota</taxon>
        <taxon>Pezizomycotina</taxon>
        <taxon>Eurotiomycetes</taxon>
        <taxon>Eurotiomycetidae</taxon>
        <taxon>Eurotiales</taxon>
        <taxon>Trichocomaceae</taxon>
        <taxon>Talaromyces</taxon>
        <taxon>Talaromyces sect. Islandici</taxon>
    </lineage>
</organism>
<reference evidence="3 4" key="1">
    <citation type="submission" date="2015-04" db="EMBL/GenBank/DDBJ databases">
        <authorList>
            <person name="Syromyatnikov M.Y."/>
            <person name="Popov V.N."/>
        </authorList>
    </citation>
    <scope>NUCLEOTIDE SEQUENCE [LARGE SCALE GENOMIC DNA]</scope>
    <source>
        <strain evidence="3">WF-38-12</strain>
    </source>
</reference>
<dbReference type="OrthoDB" id="414698at2759"/>
<dbReference type="GO" id="GO:0005634">
    <property type="term" value="C:nucleus"/>
    <property type="evidence" value="ECO:0007669"/>
    <property type="project" value="TreeGrafter"/>
</dbReference>
<dbReference type="InterPro" id="IPR050593">
    <property type="entry name" value="LovG"/>
</dbReference>
<evidence type="ECO:0000313" key="3">
    <source>
        <dbReference type="EMBL" id="CRG86479.1"/>
    </source>
</evidence>
<protein>
    <recommendedName>
        <fullName evidence="2">Serine hydrolase domain-containing protein</fullName>
    </recommendedName>
</protein>
<dbReference type="GO" id="GO:0019748">
    <property type="term" value="P:secondary metabolic process"/>
    <property type="evidence" value="ECO:0007669"/>
    <property type="project" value="TreeGrafter"/>
</dbReference>
<dbReference type="Pfam" id="PF03959">
    <property type="entry name" value="FSH1"/>
    <property type="match status" value="1"/>
</dbReference>
<dbReference type="SUPFAM" id="SSF53474">
    <property type="entry name" value="alpha/beta-Hydrolases"/>
    <property type="match status" value="1"/>
</dbReference>
<dbReference type="PANTHER" id="PTHR48070">
    <property type="entry name" value="ESTERASE OVCA2"/>
    <property type="match status" value="1"/>
</dbReference>
<evidence type="ECO:0000259" key="2">
    <source>
        <dbReference type="Pfam" id="PF03959"/>
    </source>
</evidence>
<feature type="domain" description="Serine hydrolase" evidence="2">
    <location>
        <begin position="2"/>
        <end position="227"/>
    </location>
</feature>